<dbReference type="PANTHER" id="PTHR34595">
    <property type="entry name" value="BLR5612 PROTEIN"/>
    <property type="match status" value="1"/>
</dbReference>
<name>A0A7W8HFY5_9BURK</name>
<feature type="domain" description="DUF403" evidence="2">
    <location>
        <begin position="554"/>
        <end position="870"/>
    </location>
</feature>
<dbReference type="EMBL" id="JACHGB010000002">
    <property type="protein sequence ID" value="MBB5271203.1"/>
    <property type="molecule type" value="Genomic_DNA"/>
</dbReference>
<evidence type="ECO:0000259" key="3">
    <source>
        <dbReference type="Pfam" id="PF14403"/>
    </source>
</evidence>
<proteinExistence type="predicted"/>
<dbReference type="SUPFAM" id="SSF56059">
    <property type="entry name" value="Glutathione synthetase ATP-binding domain-like"/>
    <property type="match status" value="1"/>
</dbReference>
<evidence type="ECO:0000313" key="4">
    <source>
        <dbReference type="EMBL" id="MBB5271203.1"/>
    </source>
</evidence>
<accession>A0A7W8HFY5</accession>
<keyword evidence="5" id="KW-1185">Reference proteome</keyword>
<evidence type="ECO:0000259" key="2">
    <source>
        <dbReference type="Pfam" id="PF04168"/>
    </source>
</evidence>
<dbReference type="InterPro" id="IPR025841">
    <property type="entry name" value="CP_ATPgrasp_2"/>
</dbReference>
<dbReference type="InterPro" id="IPR007296">
    <property type="entry name" value="DUF403"/>
</dbReference>
<evidence type="ECO:0000256" key="1">
    <source>
        <dbReference type="SAM" id="MobiDB-lite"/>
    </source>
</evidence>
<evidence type="ECO:0000313" key="5">
    <source>
        <dbReference type="Proteomes" id="UP000532440"/>
    </source>
</evidence>
<feature type="domain" description="Circularly permuted ATP-grasp type 2" evidence="3">
    <location>
        <begin position="105"/>
        <end position="485"/>
    </location>
</feature>
<organism evidence="4 5">
    <name type="scientific">Quisquiliibacterium transsilvanicum</name>
    <dbReference type="NCBI Taxonomy" id="1549638"/>
    <lineage>
        <taxon>Bacteria</taxon>
        <taxon>Pseudomonadati</taxon>
        <taxon>Pseudomonadota</taxon>
        <taxon>Betaproteobacteria</taxon>
        <taxon>Burkholderiales</taxon>
        <taxon>Burkholderiaceae</taxon>
        <taxon>Quisquiliibacterium</taxon>
    </lineage>
</organism>
<feature type="region of interest" description="Disordered" evidence="1">
    <location>
        <begin position="1"/>
        <end position="36"/>
    </location>
</feature>
<dbReference type="Pfam" id="PF04168">
    <property type="entry name" value="Alpha-E"/>
    <property type="match status" value="1"/>
</dbReference>
<dbReference type="InterPro" id="IPR051680">
    <property type="entry name" value="ATP-dep_Glu-Cys_Ligase-2"/>
</dbReference>
<protein>
    <submittedName>
        <fullName evidence="4">Putative circularly permuted ATP-grasp superfamily protein/putative alpha-E superfamily protein</fullName>
    </submittedName>
</protein>
<comment type="caution">
    <text evidence="4">The sequence shown here is derived from an EMBL/GenBank/DDBJ whole genome shotgun (WGS) entry which is preliminary data.</text>
</comment>
<dbReference type="AlphaFoldDB" id="A0A7W8HFY5"/>
<dbReference type="Proteomes" id="UP000532440">
    <property type="component" value="Unassembled WGS sequence"/>
</dbReference>
<reference evidence="4 5" key="1">
    <citation type="submission" date="2020-08" db="EMBL/GenBank/DDBJ databases">
        <title>Genomic Encyclopedia of Type Strains, Phase IV (KMG-IV): sequencing the most valuable type-strain genomes for metagenomic binning, comparative biology and taxonomic classification.</title>
        <authorList>
            <person name="Goeker M."/>
        </authorList>
    </citation>
    <scope>NUCLEOTIDE SEQUENCE [LARGE SCALE GENOMIC DNA]</scope>
    <source>
        <strain evidence="4 5">DSM 29781</strain>
    </source>
</reference>
<gene>
    <name evidence="4" type="ORF">HNQ70_001207</name>
</gene>
<dbReference type="Pfam" id="PF14403">
    <property type="entry name" value="CP_ATPgrasp_2"/>
    <property type="match status" value="1"/>
</dbReference>
<dbReference type="RefSeq" id="WP_183965257.1">
    <property type="nucleotide sequence ID" value="NZ_BAABEW010000017.1"/>
</dbReference>
<dbReference type="PANTHER" id="PTHR34595:SF2">
    <property type="entry name" value="BLR2978 PROTEIN"/>
    <property type="match status" value="1"/>
</dbReference>
<dbReference type="Gene3D" id="3.40.50.11290">
    <property type="match status" value="1"/>
</dbReference>
<sequence>MSPVTLPADPSSEETDRLVAKAAAPGSPGHYDELRGRTHPVAGAAGAALAPLWQRFFSAIGSSGWRDLPSRRSSVQRKLIEDGASYNVHARTEDATRVWPLELLPLLIDAPEWAAIEQGVRQRARLLEAALADLYGPRLLLEEGLLPATLVHGHPQFLRPMHGVRPRGGWGLHLVAVDLARGPEGCWWVVGQRTQAPSGLGYLLENRLIIGPQFPEAFRALRVQRIASAFRAMLDGLAAASGAGDDARLALLTPGPYNETYFEHVFLARYLGLTLVEASDLTVRSQQLYLKTLQGLERVHVLLRRVDDEWLDPLELRADSTLGVPGLLEAVRAGGVVLANLPGAGVLESPGLTAFWPGVAHRLLGEELLLPAATSWWCGESSVWAEQRARLRDYVIVPTFPAGEVTRDFVPVMGASLDAKQFKAWQERIDQDPAAYTLMEPIRPSEQPVWRDGRIRPRPVVLRVYALRDASGAWRVLPGGLTRVASADGPAPGGESSAAPRIGGAAGTDVYMSFQRGSASTDSWVLTEGEVDATSLVPPPLQVSELANPRRTITSRSAENLFWLGRYTERAECTIRLARLSLEDLPAARGPVLGLLHALLTQSDLIGEEVPSPASGSAQATRIFQRTLIRSLGDPKASASIAYNLRALQQCAQAIRERLSPDHWSLIADLDTQFQAQLRAAQRARGQVSLVDVLEALGWASTRLSAITGAQTDRMTRDDGWRLQSVGRQIERLDTLAGILASGFEAGLQRDDDGFELLLALFDSTITYRAQFQARREVPPLLHLLVLDTDNPRSISWVARTMRDRLRKLARHDQDWADAMIARLPCPEDWSLASLCQADSEGRHRLLERQLQACSQAAQELSNEIGRRFFAHVAGADRAVWQ</sequence>